<feature type="transmembrane region" description="Helical" evidence="6">
    <location>
        <begin position="56"/>
        <end position="73"/>
    </location>
</feature>
<dbReference type="KEGG" id="mgg:MPLG2_0764"/>
<comment type="subcellular location">
    <subcellularLocation>
        <location evidence="1">Membrane</location>
        <topology evidence="1">Multi-pass membrane protein</topology>
    </subcellularLocation>
</comment>
<dbReference type="OrthoDB" id="5198202at2"/>
<proteinExistence type="predicted"/>
<feature type="region of interest" description="Disordered" evidence="5">
    <location>
        <begin position="399"/>
        <end position="435"/>
    </location>
</feature>
<evidence type="ECO:0000256" key="1">
    <source>
        <dbReference type="ARBA" id="ARBA00004141"/>
    </source>
</evidence>
<evidence type="ECO:0000256" key="5">
    <source>
        <dbReference type="SAM" id="MobiDB-lite"/>
    </source>
</evidence>
<evidence type="ECO:0000256" key="6">
    <source>
        <dbReference type="SAM" id="Phobius"/>
    </source>
</evidence>
<dbReference type="RefSeq" id="WP_105184949.1">
    <property type="nucleotide sequence ID" value="NZ_BAAAGO010000066.1"/>
</dbReference>
<keyword evidence="9" id="KW-1185">Reference proteome</keyword>
<evidence type="ECO:0000313" key="9">
    <source>
        <dbReference type="Proteomes" id="UP000238164"/>
    </source>
</evidence>
<dbReference type="Proteomes" id="UP000238164">
    <property type="component" value="Chromosome 1"/>
</dbReference>
<evidence type="ECO:0000256" key="2">
    <source>
        <dbReference type="ARBA" id="ARBA00022692"/>
    </source>
</evidence>
<dbReference type="GO" id="GO:0016020">
    <property type="term" value="C:membrane"/>
    <property type="evidence" value="ECO:0007669"/>
    <property type="project" value="UniProtKB-SubCell"/>
</dbReference>
<accession>A0A2N9JE08</accession>
<gene>
    <name evidence="8" type="ORF">MPLG2_0764</name>
</gene>
<sequence length="435" mass="46813">MTDPDREPPARRPAAALAANVSSLAEDAWNRLDFRRRLVLAGVALRQGVRRVRGSAIPLVIAALAAWIAYFVSHNLLGHPTPFFAPVAAWICLGFTYNRVPRKVLEIGAGAAIGVGLGEVILGTLGAGGWQLAIGLLVGALVARLLDRGDLFTIQTGVNAMVVIGMGTMGSQMTGAGPSRLIDALVGAGVAVALPGDVRSRPRRYVSSMLAELATVFSMLAEGLRVGNRERLRDAHAQLRGAEQILGDADTVWKSSAQIIAVNPAMWRHRPQIDELGRQLELSNRAMHTAEMLLRQSRGVVDEWGPDPDAAGLMDDVAAVLNALAGSVRHWHPPWLARTRAKDLAADCAPHLAQPEEWRHSALLSVLRSMAIDLLQLTGLSRDQARYYLPGTGTDVSSLSVRGDEESGVWGTDEPLVVDDLPDSERHDAADERRD</sequence>
<feature type="domain" description="Integral membrane bound transporter" evidence="7">
    <location>
        <begin position="68"/>
        <end position="193"/>
    </location>
</feature>
<keyword evidence="4 6" id="KW-0472">Membrane</keyword>
<dbReference type="AlphaFoldDB" id="A0A2N9JE08"/>
<keyword evidence="2 6" id="KW-0812">Transmembrane</keyword>
<reference evidence="8 9" key="1">
    <citation type="submission" date="2018-02" db="EMBL/GenBank/DDBJ databases">
        <authorList>
            <person name="Cohen D.B."/>
            <person name="Kent A.D."/>
        </authorList>
    </citation>
    <scope>NUCLEOTIDE SEQUENCE [LARGE SCALE GENOMIC DNA]</scope>
    <source>
        <strain evidence="8">1</strain>
    </source>
</reference>
<dbReference type="EMBL" id="LT985188">
    <property type="protein sequence ID" value="SPD85800.1"/>
    <property type="molecule type" value="Genomic_DNA"/>
</dbReference>
<organism evidence="8 9">
    <name type="scientific">Micropruina glycogenica</name>
    <dbReference type="NCBI Taxonomy" id="75385"/>
    <lineage>
        <taxon>Bacteria</taxon>
        <taxon>Bacillati</taxon>
        <taxon>Actinomycetota</taxon>
        <taxon>Actinomycetes</taxon>
        <taxon>Propionibacteriales</taxon>
        <taxon>Nocardioidaceae</taxon>
        <taxon>Micropruina</taxon>
    </lineage>
</organism>
<dbReference type="InterPro" id="IPR049453">
    <property type="entry name" value="Memb_transporter_dom"/>
</dbReference>
<feature type="transmembrane region" description="Helical" evidence="6">
    <location>
        <begin position="104"/>
        <end position="122"/>
    </location>
</feature>
<protein>
    <recommendedName>
        <fullName evidence="7">Integral membrane bound transporter domain-containing protein</fullName>
    </recommendedName>
</protein>
<evidence type="ECO:0000256" key="4">
    <source>
        <dbReference type="ARBA" id="ARBA00023136"/>
    </source>
</evidence>
<evidence type="ECO:0000256" key="3">
    <source>
        <dbReference type="ARBA" id="ARBA00022989"/>
    </source>
</evidence>
<feature type="transmembrane region" description="Helical" evidence="6">
    <location>
        <begin position="79"/>
        <end position="97"/>
    </location>
</feature>
<keyword evidence="3 6" id="KW-1133">Transmembrane helix</keyword>
<name>A0A2N9JE08_9ACTN</name>
<feature type="compositionally biased region" description="Basic and acidic residues" evidence="5">
    <location>
        <begin position="423"/>
        <end position="435"/>
    </location>
</feature>
<evidence type="ECO:0000259" key="7">
    <source>
        <dbReference type="Pfam" id="PF13515"/>
    </source>
</evidence>
<evidence type="ECO:0000313" key="8">
    <source>
        <dbReference type="EMBL" id="SPD85800.1"/>
    </source>
</evidence>
<dbReference type="Pfam" id="PF13515">
    <property type="entry name" value="FUSC_2"/>
    <property type="match status" value="1"/>
</dbReference>